<dbReference type="GO" id="GO:0000166">
    <property type="term" value="F:nucleotide binding"/>
    <property type="evidence" value="ECO:0007669"/>
    <property type="project" value="UniProtKB-KW"/>
</dbReference>
<keyword evidence="4" id="KW-0378">Hydrolase</keyword>
<evidence type="ECO:0000313" key="7">
    <source>
        <dbReference type="Proteomes" id="UP000821837"/>
    </source>
</evidence>
<dbReference type="PRINTS" id="PR01607">
    <property type="entry name" value="APYRASEFAMLY"/>
</dbReference>
<evidence type="ECO:0000256" key="3">
    <source>
        <dbReference type="ARBA" id="ARBA00012643"/>
    </source>
</evidence>
<feature type="domain" description="5'-Nucleotidase C-terminal" evidence="5">
    <location>
        <begin position="249"/>
        <end position="304"/>
    </location>
</feature>
<gene>
    <name evidence="6" type="ORF">HPB52_002834</name>
</gene>
<dbReference type="Gene3D" id="3.90.780.10">
    <property type="entry name" value="5'-Nucleotidase, C-terminal domain"/>
    <property type="match status" value="2"/>
</dbReference>
<dbReference type="InterPro" id="IPR008334">
    <property type="entry name" value="5'-Nucleotdase_C"/>
</dbReference>
<dbReference type="GO" id="GO:0005886">
    <property type="term" value="C:plasma membrane"/>
    <property type="evidence" value="ECO:0007669"/>
    <property type="project" value="TreeGrafter"/>
</dbReference>
<dbReference type="Pfam" id="PF02872">
    <property type="entry name" value="5_nucleotid_C"/>
    <property type="match status" value="1"/>
</dbReference>
<dbReference type="EMBL" id="JABSTV010001252">
    <property type="protein sequence ID" value="KAH7946655.1"/>
    <property type="molecule type" value="Genomic_DNA"/>
</dbReference>
<dbReference type="InterPro" id="IPR029052">
    <property type="entry name" value="Metallo-depent_PP-like"/>
</dbReference>
<dbReference type="VEuPathDB" id="VectorBase:RSAN_054235"/>
<proteinExistence type="inferred from homology"/>
<dbReference type="InterPro" id="IPR036907">
    <property type="entry name" value="5'-Nucleotdase_C_sf"/>
</dbReference>
<name>A0A9D4PL70_RHISA</name>
<dbReference type="InterPro" id="IPR006179">
    <property type="entry name" value="5_nucleotidase/apyrase"/>
</dbReference>
<evidence type="ECO:0000256" key="2">
    <source>
        <dbReference type="ARBA" id="ARBA00006654"/>
    </source>
</evidence>
<reference evidence="6" key="2">
    <citation type="submission" date="2021-09" db="EMBL/GenBank/DDBJ databases">
        <authorList>
            <person name="Jia N."/>
            <person name="Wang J."/>
            <person name="Shi W."/>
            <person name="Du L."/>
            <person name="Sun Y."/>
            <person name="Zhan W."/>
            <person name="Jiang J."/>
            <person name="Wang Q."/>
            <person name="Zhang B."/>
            <person name="Ji P."/>
            <person name="Sakyi L.B."/>
            <person name="Cui X."/>
            <person name="Yuan T."/>
            <person name="Jiang B."/>
            <person name="Yang W."/>
            <person name="Lam T.T.-Y."/>
            <person name="Chang Q."/>
            <person name="Ding S."/>
            <person name="Wang X."/>
            <person name="Zhu J."/>
            <person name="Ruan X."/>
            <person name="Zhao L."/>
            <person name="Wei J."/>
            <person name="Que T."/>
            <person name="Du C."/>
            <person name="Cheng J."/>
            <person name="Dai P."/>
            <person name="Han X."/>
            <person name="Huang E."/>
            <person name="Gao Y."/>
            <person name="Liu J."/>
            <person name="Shao H."/>
            <person name="Ye R."/>
            <person name="Li L."/>
            <person name="Wei W."/>
            <person name="Wang X."/>
            <person name="Wang C."/>
            <person name="Huo Q."/>
            <person name="Li W."/>
            <person name="Guo W."/>
            <person name="Chen H."/>
            <person name="Chen S."/>
            <person name="Zhou L."/>
            <person name="Zhou L."/>
            <person name="Ni X."/>
            <person name="Tian J."/>
            <person name="Zhou Y."/>
            <person name="Sheng Y."/>
            <person name="Liu T."/>
            <person name="Pan Y."/>
            <person name="Xia L."/>
            <person name="Li J."/>
            <person name="Zhao F."/>
            <person name="Cao W."/>
        </authorList>
    </citation>
    <scope>NUCLEOTIDE SEQUENCE</scope>
    <source>
        <strain evidence="6">Rsan-2018</strain>
        <tissue evidence="6">Larvae</tissue>
    </source>
</reference>
<dbReference type="AlphaFoldDB" id="A0A9D4PL70"/>
<comment type="catalytic activity">
    <reaction evidence="1">
        <text>a ribonucleoside 5'-phosphate + H2O = a ribonucleoside + phosphate</text>
        <dbReference type="Rhea" id="RHEA:12484"/>
        <dbReference type="ChEBI" id="CHEBI:15377"/>
        <dbReference type="ChEBI" id="CHEBI:18254"/>
        <dbReference type="ChEBI" id="CHEBI:43474"/>
        <dbReference type="ChEBI" id="CHEBI:58043"/>
        <dbReference type="EC" id="3.1.3.5"/>
    </reaction>
</comment>
<comment type="similarity">
    <text evidence="2 4">Belongs to the 5'-nucleotidase family.</text>
</comment>
<dbReference type="SUPFAM" id="SSF56300">
    <property type="entry name" value="Metallo-dependent phosphatases"/>
    <property type="match status" value="1"/>
</dbReference>
<dbReference type="SUPFAM" id="SSF55816">
    <property type="entry name" value="5'-nucleotidase (syn. UDP-sugar hydrolase), C-terminal domain"/>
    <property type="match status" value="1"/>
</dbReference>
<evidence type="ECO:0000256" key="4">
    <source>
        <dbReference type="RuleBase" id="RU362119"/>
    </source>
</evidence>
<dbReference type="PANTHER" id="PTHR11575">
    <property type="entry name" value="5'-NUCLEOTIDASE-RELATED"/>
    <property type="match status" value="1"/>
</dbReference>
<keyword evidence="7" id="KW-1185">Reference proteome</keyword>
<sequence>MKSKKQNVLFLNPGDYFQGTTWFSSMPTKDFSAIVSYMKHDAIGLGVHEFDRGTADLRIYLDAMRTQGVPVVLCNVDRLNKQGVHVIIALGHSGLEYDKRIAFEVPLVDIVVGGNSHYFMFSGSPLVHPPEPVYGPYPVIIQRPDGTQVGEPRHFYDKIFISKLAKSISTAREKADTDRNQAIGSTKVLLEGSRQKCRLEECSMGNLLTDALFNWYAGLLSEDDDLWGPVNGAILPGRDIYASIDERLTHGIRVEYNVRRQPYNRVTKLHTICTDCRVPKYVSVEANKTYRFVVPQTMFNGSETAVFDKLPKANILNTGSPHSISEDFSPSTRLARKKLAEFAKAKNKPIKLRYNKLVIDGVTYVYDEISESIIPRPS</sequence>
<dbReference type="Proteomes" id="UP000821837">
    <property type="component" value="Chromosome 6"/>
</dbReference>
<accession>A0A9D4PL70</accession>
<protein>
    <recommendedName>
        <fullName evidence="3">5'-nucleotidase</fullName>
        <ecNumber evidence="3">3.1.3.5</ecNumber>
    </recommendedName>
</protein>
<evidence type="ECO:0000259" key="5">
    <source>
        <dbReference type="Pfam" id="PF02872"/>
    </source>
</evidence>
<dbReference type="EC" id="3.1.3.5" evidence="3"/>
<organism evidence="6 7">
    <name type="scientific">Rhipicephalus sanguineus</name>
    <name type="common">Brown dog tick</name>
    <name type="synonym">Ixodes sanguineus</name>
    <dbReference type="NCBI Taxonomy" id="34632"/>
    <lineage>
        <taxon>Eukaryota</taxon>
        <taxon>Metazoa</taxon>
        <taxon>Ecdysozoa</taxon>
        <taxon>Arthropoda</taxon>
        <taxon>Chelicerata</taxon>
        <taxon>Arachnida</taxon>
        <taxon>Acari</taxon>
        <taxon>Parasitiformes</taxon>
        <taxon>Ixodida</taxon>
        <taxon>Ixodoidea</taxon>
        <taxon>Ixodidae</taxon>
        <taxon>Rhipicephalinae</taxon>
        <taxon>Rhipicephalus</taxon>
        <taxon>Rhipicephalus</taxon>
    </lineage>
</organism>
<dbReference type="PANTHER" id="PTHR11575:SF24">
    <property type="entry name" value="5'-NUCLEOTIDASE"/>
    <property type="match status" value="1"/>
</dbReference>
<comment type="caution">
    <text evidence="6">The sequence shown here is derived from an EMBL/GenBank/DDBJ whole genome shotgun (WGS) entry which is preliminary data.</text>
</comment>
<keyword evidence="4" id="KW-0547">Nucleotide-binding</keyword>
<evidence type="ECO:0000256" key="1">
    <source>
        <dbReference type="ARBA" id="ARBA00000815"/>
    </source>
</evidence>
<dbReference type="Gene3D" id="3.60.21.10">
    <property type="match status" value="2"/>
</dbReference>
<dbReference type="GO" id="GO:0008253">
    <property type="term" value="F:5'-nucleotidase activity"/>
    <property type="evidence" value="ECO:0007669"/>
    <property type="project" value="UniProtKB-EC"/>
</dbReference>
<reference evidence="6" key="1">
    <citation type="journal article" date="2020" name="Cell">
        <title>Large-Scale Comparative Analyses of Tick Genomes Elucidate Their Genetic Diversity and Vector Capacities.</title>
        <authorList>
            <consortium name="Tick Genome and Microbiome Consortium (TIGMIC)"/>
            <person name="Jia N."/>
            <person name="Wang J."/>
            <person name="Shi W."/>
            <person name="Du L."/>
            <person name="Sun Y."/>
            <person name="Zhan W."/>
            <person name="Jiang J.F."/>
            <person name="Wang Q."/>
            <person name="Zhang B."/>
            <person name="Ji P."/>
            <person name="Bell-Sakyi L."/>
            <person name="Cui X.M."/>
            <person name="Yuan T.T."/>
            <person name="Jiang B.G."/>
            <person name="Yang W.F."/>
            <person name="Lam T.T."/>
            <person name="Chang Q.C."/>
            <person name="Ding S.J."/>
            <person name="Wang X.J."/>
            <person name="Zhu J.G."/>
            <person name="Ruan X.D."/>
            <person name="Zhao L."/>
            <person name="Wei J.T."/>
            <person name="Ye R.Z."/>
            <person name="Que T.C."/>
            <person name="Du C.H."/>
            <person name="Zhou Y.H."/>
            <person name="Cheng J.X."/>
            <person name="Dai P.F."/>
            <person name="Guo W.B."/>
            <person name="Han X.H."/>
            <person name="Huang E.J."/>
            <person name="Li L.F."/>
            <person name="Wei W."/>
            <person name="Gao Y.C."/>
            <person name="Liu J.Z."/>
            <person name="Shao H.Z."/>
            <person name="Wang X."/>
            <person name="Wang C.C."/>
            <person name="Yang T.C."/>
            <person name="Huo Q.B."/>
            <person name="Li W."/>
            <person name="Chen H.Y."/>
            <person name="Chen S.E."/>
            <person name="Zhou L.G."/>
            <person name="Ni X.B."/>
            <person name="Tian J.H."/>
            <person name="Sheng Y."/>
            <person name="Liu T."/>
            <person name="Pan Y.S."/>
            <person name="Xia L.Y."/>
            <person name="Li J."/>
            <person name="Zhao F."/>
            <person name="Cao W.C."/>
        </authorList>
    </citation>
    <scope>NUCLEOTIDE SEQUENCE</scope>
    <source>
        <strain evidence="6">Rsan-2018</strain>
    </source>
</reference>
<evidence type="ECO:0000313" key="6">
    <source>
        <dbReference type="EMBL" id="KAH7946655.1"/>
    </source>
</evidence>
<dbReference type="GO" id="GO:0006196">
    <property type="term" value="P:AMP catabolic process"/>
    <property type="evidence" value="ECO:0007669"/>
    <property type="project" value="TreeGrafter"/>
</dbReference>